<keyword evidence="2" id="KW-1185">Reference proteome</keyword>
<dbReference type="Gene3D" id="1.10.3510.10">
    <property type="entry name" value="NMB0513-like"/>
    <property type="match status" value="1"/>
</dbReference>
<dbReference type="OrthoDB" id="5678714at2"/>
<dbReference type="SUPFAM" id="SSF160472">
    <property type="entry name" value="NMB0513-like"/>
    <property type="match status" value="1"/>
</dbReference>
<reference evidence="1 2" key="1">
    <citation type="submission" date="2016-09" db="EMBL/GenBank/DDBJ databases">
        <authorList>
            <person name="Doonan J."/>
            <person name="Pachebat J.A."/>
            <person name="Golyshin P.N."/>
            <person name="Denman S."/>
            <person name="Mcdonald J.E."/>
        </authorList>
    </citation>
    <scope>NUCLEOTIDE SEQUENCE [LARGE SCALE GENOMIC DNA]</scope>
    <source>
        <strain evidence="1 2">NCPPB 3934</strain>
    </source>
</reference>
<dbReference type="InterPro" id="IPR007670">
    <property type="entry name" value="DUF596"/>
</dbReference>
<evidence type="ECO:0000313" key="1">
    <source>
        <dbReference type="EMBL" id="RLM26745.1"/>
    </source>
</evidence>
<dbReference type="InterPro" id="IPR023138">
    <property type="entry name" value="NMB0513-like_sf"/>
</dbReference>
<accession>A0A421DRP4</accession>
<protein>
    <recommendedName>
        <fullName evidence="3">DUF596 domain-containing protein</fullName>
    </recommendedName>
</protein>
<sequence length="121" mass="14479">MMISKELYQERARALEGMSLSAVWDVCCPNTEIWNDKFPFEKRKAFFFELLQRLMEDGKIKLAKHDQFLEGSTEEQIERYKKAFPKTEEEWKAKHEEVWFFLEECPGGAVWVLESGYLDWT</sequence>
<evidence type="ECO:0008006" key="3">
    <source>
        <dbReference type="Google" id="ProtNLM"/>
    </source>
</evidence>
<proteinExistence type="predicted"/>
<organism evidence="1 2">
    <name type="scientific">Brenneria alni</name>
    <dbReference type="NCBI Taxonomy" id="71656"/>
    <lineage>
        <taxon>Bacteria</taxon>
        <taxon>Pseudomonadati</taxon>
        <taxon>Pseudomonadota</taxon>
        <taxon>Gammaproteobacteria</taxon>
        <taxon>Enterobacterales</taxon>
        <taxon>Pectobacteriaceae</taxon>
        <taxon>Brenneria</taxon>
    </lineage>
</organism>
<dbReference type="Proteomes" id="UP000285648">
    <property type="component" value="Unassembled WGS sequence"/>
</dbReference>
<dbReference type="Pfam" id="PF04591">
    <property type="entry name" value="DUF596"/>
    <property type="match status" value="1"/>
</dbReference>
<name>A0A421DRP4_9GAMM</name>
<gene>
    <name evidence="1" type="ORF">BIY29_05260</name>
</gene>
<comment type="caution">
    <text evidence="1">The sequence shown here is derived from an EMBL/GenBank/DDBJ whole genome shotgun (WGS) entry which is preliminary data.</text>
</comment>
<dbReference type="EMBL" id="MJLZ01000007">
    <property type="protein sequence ID" value="RLM26745.1"/>
    <property type="molecule type" value="Genomic_DNA"/>
</dbReference>
<evidence type="ECO:0000313" key="2">
    <source>
        <dbReference type="Proteomes" id="UP000285648"/>
    </source>
</evidence>
<dbReference type="AlphaFoldDB" id="A0A421DRP4"/>
<dbReference type="RefSeq" id="WP_121574134.1">
    <property type="nucleotide sequence ID" value="NZ_MJLZ01000007.1"/>
</dbReference>